<comment type="caution">
    <text evidence="10">The sequence shown here is derived from an EMBL/GenBank/DDBJ whole genome shotgun (WGS) entry which is preliminary data.</text>
</comment>
<evidence type="ECO:0000256" key="4">
    <source>
        <dbReference type="ARBA" id="ARBA00022692"/>
    </source>
</evidence>
<keyword evidence="7 9" id="KW-0811">Translocation</keyword>
<dbReference type="Pfam" id="PF02416">
    <property type="entry name" value="TatA_B_E"/>
    <property type="match status" value="1"/>
</dbReference>
<comment type="similarity">
    <text evidence="9">Belongs to the TatA/E family.</text>
</comment>
<organism evidence="10 11">
    <name type="scientific">Candidatus Cyrtobacter comes</name>
    <dbReference type="NCBI Taxonomy" id="675776"/>
    <lineage>
        <taxon>Bacteria</taxon>
        <taxon>Pseudomonadati</taxon>
        <taxon>Pseudomonadota</taxon>
        <taxon>Alphaproteobacteria</taxon>
        <taxon>Rickettsiales</taxon>
        <taxon>Candidatus Midichloriaceae</taxon>
        <taxon>Candidatus Cyrtobacter</taxon>
    </lineage>
</organism>
<comment type="subunit">
    <text evidence="9">The Tat system comprises two distinct complexes: a TatABC complex, containing multiple copies of TatA, TatB and TatC subunits, and a separate TatA complex, containing only TatA subunits. Substrates initially bind to the TatABC complex, which probably triggers association of the separate TatA complex to form the active translocon.</text>
</comment>
<dbReference type="NCBIfam" id="TIGR01411">
    <property type="entry name" value="tatAE"/>
    <property type="match status" value="1"/>
</dbReference>
<keyword evidence="5 9" id="KW-0653">Protein transport</keyword>
<keyword evidence="3 9" id="KW-1003">Cell membrane</keyword>
<evidence type="ECO:0000256" key="8">
    <source>
        <dbReference type="ARBA" id="ARBA00023136"/>
    </source>
</evidence>
<dbReference type="HAMAP" id="MF_00236">
    <property type="entry name" value="TatA_E"/>
    <property type="match status" value="1"/>
</dbReference>
<reference evidence="10 11" key="1">
    <citation type="submission" date="2023-02" db="EMBL/GenBank/DDBJ databases">
        <title>Host association and intracellularity evolved multiple times independently in the Rickettsiales.</title>
        <authorList>
            <person name="Castelli M."/>
            <person name="Nardi T."/>
            <person name="Gammuto L."/>
            <person name="Bellinzona G."/>
            <person name="Sabaneyeva E."/>
            <person name="Potekhin A."/>
            <person name="Serra V."/>
            <person name="Petroni G."/>
            <person name="Sassera D."/>
        </authorList>
    </citation>
    <scope>NUCLEOTIDE SEQUENCE [LARGE SCALE GENOMIC DNA]</scope>
    <source>
        <strain evidence="10 11">BOD18</strain>
    </source>
</reference>
<gene>
    <name evidence="9" type="primary">tatA</name>
    <name evidence="10" type="ORF">Cyrtocomes_00206</name>
</gene>
<keyword evidence="4 9" id="KW-0812">Transmembrane</keyword>
<evidence type="ECO:0000256" key="2">
    <source>
        <dbReference type="ARBA" id="ARBA00022448"/>
    </source>
</evidence>
<protein>
    <recommendedName>
        <fullName evidence="9">Sec-independent protein translocase protein TatA</fullName>
    </recommendedName>
</protein>
<evidence type="ECO:0000256" key="6">
    <source>
        <dbReference type="ARBA" id="ARBA00022989"/>
    </source>
</evidence>
<dbReference type="Gene3D" id="1.20.5.3310">
    <property type="match status" value="1"/>
</dbReference>
<dbReference type="InterPro" id="IPR003369">
    <property type="entry name" value="TatA/B/E"/>
</dbReference>
<evidence type="ECO:0000256" key="9">
    <source>
        <dbReference type="HAMAP-Rule" id="MF_00236"/>
    </source>
</evidence>
<evidence type="ECO:0000313" key="10">
    <source>
        <dbReference type="EMBL" id="MDZ5761848.1"/>
    </source>
</evidence>
<dbReference type="RefSeq" id="WP_322497352.1">
    <property type="nucleotide sequence ID" value="NZ_JARGYT010000007.1"/>
</dbReference>
<dbReference type="InterPro" id="IPR006312">
    <property type="entry name" value="TatA/E"/>
</dbReference>
<comment type="subcellular location">
    <subcellularLocation>
        <location evidence="1 9">Cell membrane</location>
        <topology evidence="1 9">Single-pass membrane protein</topology>
    </subcellularLocation>
</comment>
<dbReference type="PANTHER" id="PTHR42982">
    <property type="entry name" value="SEC-INDEPENDENT PROTEIN TRANSLOCASE PROTEIN TATA"/>
    <property type="match status" value="1"/>
</dbReference>
<evidence type="ECO:0000256" key="5">
    <source>
        <dbReference type="ARBA" id="ARBA00022927"/>
    </source>
</evidence>
<dbReference type="Proteomes" id="UP001293791">
    <property type="component" value="Unassembled WGS sequence"/>
</dbReference>
<evidence type="ECO:0000313" key="11">
    <source>
        <dbReference type="Proteomes" id="UP001293791"/>
    </source>
</evidence>
<evidence type="ECO:0000256" key="1">
    <source>
        <dbReference type="ARBA" id="ARBA00004162"/>
    </source>
</evidence>
<keyword evidence="11" id="KW-1185">Reference proteome</keyword>
<comment type="function">
    <text evidence="9">Part of the twin-arginine translocation (Tat) system that transports large folded proteins containing a characteristic twin-arginine motif in their signal peptide across membranes. TatA could form the protein-conducting channel of the Tat system.</text>
</comment>
<evidence type="ECO:0000256" key="7">
    <source>
        <dbReference type="ARBA" id="ARBA00023010"/>
    </source>
</evidence>
<dbReference type="PANTHER" id="PTHR42982:SF1">
    <property type="entry name" value="SEC-INDEPENDENT PROTEIN TRANSLOCASE PROTEIN TATA"/>
    <property type="match status" value="1"/>
</dbReference>
<keyword evidence="6 9" id="KW-1133">Transmembrane helix</keyword>
<sequence length="53" mass="5662">MGGRVGELLLILLIVLVLFGANRLPGLMKDVGKGIKALRDAVNGTENKDNDDK</sequence>
<dbReference type="EMBL" id="JARGYT010000007">
    <property type="protein sequence ID" value="MDZ5761848.1"/>
    <property type="molecule type" value="Genomic_DNA"/>
</dbReference>
<keyword evidence="8 9" id="KW-0472">Membrane</keyword>
<proteinExistence type="inferred from homology"/>
<accession>A0ABU5L6V3</accession>
<keyword evidence="2 9" id="KW-0813">Transport</keyword>
<evidence type="ECO:0000256" key="3">
    <source>
        <dbReference type="ARBA" id="ARBA00022475"/>
    </source>
</evidence>
<name>A0ABU5L6V3_9RICK</name>